<organism evidence="1 2">
    <name type="scientific">Steinernema glaseri</name>
    <dbReference type="NCBI Taxonomy" id="37863"/>
    <lineage>
        <taxon>Eukaryota</taxon>
        <taxon>Metazoa</taxon>
        <taxon>Ecdysozoa</taxon>
        <taxon>Nematoda</taxon>
        <taxon>Chromadorea</taxon>
        <taxon>Rhabditida</taxon>
        <taxon>Tylenchina</taxon>
        <taxon>Panagrolaimomorpha</taxon>
        <taxon>Strongyloidoidea</taxon>
        <taxon>Steinernematidae</taxon>
        <taxon>Steinernema</taxon>
    </lineage>
</organism>
<accession>A0A1I8ASU5</accession>
<evidence type="ECO:0000313" key="1">
    <source>
        <dbReference type="Proteomes" id="UP000095287"/>
    </source>
</evidence>
<name>A0A1I8ASU5_9BILA</name>
<keyword evidence="1" id="KW-1185">Reference proteome</keyword>
<proteinExistence type="predicted"/>
<reference evidence="2" key="1">
    <citation type="submission" date="2016-11" db="UniProtKB">
        <authorList>
            <consortium name="WormBaseParasite"/>
        </authorList>
    </citation>
    <scope>IDENTIFICATION</scope>
</reference>
<evidence type="ECO:0000313" key="2">
    <source>
        <dbReference type="WBParaSite" id="L893_g8819.t1"/>
    </source>
</evidence>
<dbReference type="WBParaSite" id="L893_g8819.t1">
    <property type="protein sequence ID" value="L893_g8819.t1"/>
    <property type="gene ID" value="L893_g8819"/>
</dbReference>
<dbReference type="AlphaFoldDB" id="A0A1I8ASU5"/>
<sequence>MRTDNKSSGTYYVGFGSQIQVGTWRKAARISSFALYLYIMRISYSLAGSENTIHTVASCRELFAQFIDRGLGPQKALVHLPKQPSSLRATGSTTRCLASNECVQYVNHYPGCKWHPLLK</sequence>
<protein>
    <submittedName>
        <fullName evidence="2">Integrase_SAM-like_N domain-containing protein</fullName>
    </submittedName>
</protein>
<dbReference type="Proteomes" id="UP000095287">
    <property type="component" value="Unplaced"/>
</dbReference>